<evidence type="ECO:0000313" key="2">
    <source>
        <dbReference type="EMBL" id="KAH8073016.1"/>
    </source>
</evidence>
<comment type="caution">
    <text evidence="2">The sequence shown here is derived from an EMBL/GenBank/DDBJ whole genome shotgun (WGS) entry which is preliminary data.</text>
</comment>
<reference evidence="2" key="1">
    <citation type="journal article" date="2021" name="New Phytol.">
        <title>Evolutionary innovations through gain and loss of genes in the ectomycorrhizal Boletales.</title>
        <authorList>
            <person name="Wu G."/>
            <person name="Miyauchi S."/>
            <person name="Morin E."/>
            <person name="Kuo A."/>
            <person name="Drula E."/>
            <person name="Varga T."/>
            <person name="Kohler A."/>
            <person name="Feng B."/>
            <person name="Cao Y."/>
            <person name="Lipzen A."/>
            <person name="Daum C."/>
            <person name="Hundley H."/>
            <person name="Pangilinan J."/>
            <person name="Johnson J."/>
            <person name="Barry K."/>
            <person name="LaButti K."/>
            <person name="Ng V."/>
            <person name="Ahrendt S."/>
            <person name="Min B."/>
            <person name="Choi I.G."/>
            <person name="Park H."/>
            <person name="Plett J.M."/>
            <person name="Magnuson J."/>
            <person name="Spatafora J.W."/>
            <person name="Nagy L.G."/>
            <person name="Henrissat B."/>
            <person name="Grigoriev I.V."/>
            <person name="Yang Z.L."/>
            <person name="Xu J."/>
            <person name="Martin F.M."/>
        </authorList>
    </citation>
    <scope>NUCLEOTIDE SEQUENCE</scope>
    <source>
        <strain evidence="2">KKN 215</strain>
    </source>
</reference>
<dbReference type="Proteomes" id="UP000813824">
    <property type="component" value="Unassembled WGS sequence"/>
</dbReference>
<sequence length="269" mass="29905">NPYNHLSFLTSQHATQLQVSRYIVNAVLGAWCWDFLTSLWEEYTIFRKRVTLPDLGYIFARYASTPYIFAKILPFQIALTWSQCNTIRMVIGVFGLLAFSLNSLLFLFRIFAVFCGRRLIIGIFTFLWIGVFACSLTSPFAMPAQHLGPTGYCVSAQVKKFGISGIVAAAVYDTLVFLAITWELSLNAPVESPRDRMKAVVSGAGMGRISKSLLQGGQLYYLMTVGLNICAVVLVLTPSVPIAYSNVMITPNIALQNAMASRVFRKLKL</sequence>
<keyword evidence="1" id="KW-1133">Transmembrane helix</keyword>
<keyword evidence="1" id="KW-0812">Transmembrane</keyword>
<feature type="transmembrane region" description="Helical" evidence="1">
    <location>
        <begin position="219"/>
        <end position="236"/>
    </location>
</feature>
<name>A0A8K0UCX8_9AGAR</name>
<feature type="transmembrane region" description="Helical" evidence="1">
    <location>
        <begin position="119"/>
        <end position="141"/>
    </location>
</feature>
<feature type="non-terminal residue" evidence="2">
    <location>
        <position position="269"/>
    </location>
</feature>
<feature type="transmembrane region" description="Helical" evidence="1">
    <location>
        <begin position="161"/>
        <end position="184"/>
    </location>
</feature>
<gene>
    <name evidence="2" type="ORF">BXZ70DRAFT_861922</name>
</gene>
<accession>A0A8K0UCX8</accession>
<dbReference type="OrthoDB" id="3038990at2759"/>
<evidence type="ECO:0000256" key="1">
    <source>
        <dbReference type="SAM" id="Phobius"/>
    </source>
</evidence>
<feature type="non-terminal residue" evidence="2">
    <location>
        <position position="1"/>
    </location>
</feature>
<protein>
    <submittedName>
        <fullName evidence="2">Uncharacterized protein</fullName>
    </submittedName>
</protein>
<proteinExistence type="predicted"/>
<keyword evidence="3" id="KW-1185">Reference proteome</keyword>
<evidence type="ECO:0000313" key="3">
    <source>
        <dbReference type="Proteomes" id="UP000813824"/>
    </source>
</evidence>
<dbReference type="EMBL" id="JAEVFJ010000075">
    <property type="protein sequence ID" value="KAH8073016.1"/>
    <property type="molecule type" value="Genomic_DNA"/>
</dbReference>
<dbReference type="AlphaFoldDB" id="A0A8K0UCX8"/>
<feature type="transmembrane region" description="Helical" evidence="1">
    <location>
        <begin position="89"/>
        <end position="112"/>
    </location>
</feature>
<organism evidence="2 3">
    <name type="scientific">Cristinia sonorae</name>
    <dbReference type="NCBI Taxonomy" id="1940300"/>
    <lineage>
        <taxon>Eukaryota</taxon>
        <taxon>Fungi</taxon>
        <taxon>Dikarya</taxon>
        <taxon>Basidiomycota</taxon>
        <taxon>Agaricomycotina</taxon>
        <taxon>Agaricomycetes</taxon>
        <taxon>Agaricomycetidae</taxon>
        <taxon>Agaricales</taxon>
        <taxon>Pleurotineae</taxon>
        <taxon>Stephanosporaceae</taxon>
        <taxon>Cristinia</taxon>
    </lineage>
</organism>
<keyword evidence="1" id="KW-0472">Membrane</keyword>